<reference evidence="1" key="1">
    <citation type="submission" date="2022-08" db="UniProtKB">
        <authorList>
            <consortium name="EnsemblMetazoa"/>
        </authorList>
    </citation>
    <scope>IDENTIFICATION</scope>
    <source>
        <strain evidence="1">EBRO</strain>
    </source>
</reference>
<dbReference type="AlphaFoldDB" id="A0A182JLI9"/>
<dbReference type="EnsemblMetazoa" id="AATE020319-RA">
    <property type="protein sequence ID" value="AATE020319-PA.1"/>
    <property type="gene ID" value="AATE020319"/>
</dbReference>
<sequence length="557" mass="60828">MEVCLFLFVPISCPPGAEPPPWPPPLPLPEKVPASSSYSSLSSSGAASGACSSCCCCCCCSSFLAFFFSFSVIGMPMPVAAPASPPAPPPAPPPPPPPMFMRAIASLTMAKLFRFSLPGCFSVWLGPFGRIFFANDDWFGRRPVVNAWCAFTFFHRSSLCLLSCFWMRKPSSSQPASHTSSARLRLRHGVGLQLAQNGRRCEQVIGRCRLRGRRRWRVDLEALVAATLVEVAAVLVVVHIAVLLLLLLLLLLMLLLVMVELLLVLVLLLLEAVEIVERVDRAVVEQLLGHLLLMLAVLVRVPLLPLLLLLGVLVRVKRSAAGTGTAVRGCRAVDEVALVPGRRLRHLLLVVMVHRVLHRALARVDRQRKGANEANRNWPSSSEAVAKWARSLSAIAFPSVMSSCDSSLAKNAFAPPCSDTATICIGRLGMLSENALSVDSDALRLLEYSRMKPWMRSSRNALAPWYDDRISSTRRFESPRNISKMMLRSPALTHDCSSIIALSSVSTENGSPQKMHMIRRRSGRSCSASPYLRSSNGIDSITLFSVVSTNLACCCDT</sequence>
<name>A0A182JLI9_ANOAO</name>
<accession>A0A182JLI9</accession>
<protein>
    <submittedName>
        <fullName evidence="1">Uncharacterized protein</fullName>
    </submittedName>
</protein>
<dbReference type="VEuPathDB" id="VectorBase:AATE020319"/>
<organism evidence="1">
    <name type="scientific">Anopheles atroparvus</name>
    <name type="common">European mosquito</name>
    <dbReference type="NCBI Taxonomy" id="41427"/>
    <lineage>
        <taxon>Eukaryota</taxon>
        <taxon>Metazoa</taxon>
        <taxon>Ecdysozoa</taxon>
        <taxon>Arthropoda</taxon>
        <taxon>Hexapoda</taxon>
        <taxon>Insecta</taxon>
        <taxon>Pterygota</taxon>
        <taxon>Neoptera</taxon>
        <taxon>Endopterygota</taxon>
        <taxon>Diptera</taxon>
        <taxon>Nematocera</taxon>
        <taxon>Culicoidea</taxon>
        <taxon>Culicidae</taxon>
        <taxon>Anophelinae</taxon>
        <taxon>Anopheles</taxon>
    </lineage>
</organism>
<evidence type="ECO:0000313" key="1">
    <source>
        <dbReference type="EnsemblMetazoa" id="AATE020319-PA.1"/>
    </source>
</evidence>
<proteinExistence type="predicted"/>